<reference evidence="2 3" key="1">
    <citation type="journal article" date="2019" name="Nat. Ecol. Evol.">
        <title>Megaphylogeny resolves global patterns of mushroom evolution.</title>
        <authorList>
            <person name="Varga T."/>
            <person name="Krizsan K."/>
            <person name="Foldi C."/>
            <person name="Dima B."/>
            <person name="Sanchez-Garcia M."/>
            <person name="Sanchez-Ramirez S."/>
            <person name="Szollosi G.J."/>
            <person name="Szarkandi J.G."/>
            <person name="Papp V."/>
            <person name="Albert L."/>
            <person name="Andreopoulos W."/>
            <person name="Angelini C."/>
            <person name="Antonin V."/>
            <person name="Barry K.W."/>
            <person name="Bougher N.L."/>
            <person name="Buchanan P."/>
            <person name="Buyck B."/>
            <person name="Bense V."/>
            <person name="Catcheside P."/>
            <person name="Chovatia M."/>
            <person name="Cooper J."/>
            <person name="Damon W."/>
            <person name="Desjardin D."/>
            <person name="Finy P."/>
            <person name="Geml J."/>
            <person name="Haridas S."/>
            <person name="Hughes K."/>
            <person name="Justo A."/>
            <person name="Karasinski D."/>
            <person name="Kautmanova I."/>
            <person name="Kiss B."/>
            <person name="Kocsube S."/>
            <person name="Kotiranta H."/>
            <person name="LaButti K.M."/>
            <person name="Lechner B.E."/>
            <person name="Liimatainen K."/>
            <person name="Lipzen A."/>
            <person name="Lukacs Z."/>
            <person name="Mihaltcheva S."/>
            <person name="Morgado L.N."/>
            <person name="Niskanen T."/>
            <person name="Noordeloos M.E."/>
            <person name="Ohm R.A."/>
            <person name="Ortiz-Santana B."/>
            <person name="Ovrebo C."/>
            <person name="Racz N."/>
            <person name="Riley R."/>
            <person name="Savchenko A."/>
            <person name="Shiryaev A."/>
            <person name="Soop K."/>
            <person name="Spirin V."/>
            <person name="Szebenyi C."/>
            <person name="Tomsovsky M."/>
            <person name="Tulloss R.E."/>
            <person name="Uehling J."/>
            <person name="Grigoriev I.V."/>
            <person name="Vagvolgyi C."/>
            <person name="Papp T."/>
            <person name="Martin F.M."/>
            <person name="Miettinen O."/>
            <person name="Hibbett D.S."/>
            <person name="Nagy L.G."/>
        </authorList>
    </citation>
    <scope>NUCLEOTIDE SEQUENCE [LARGE SCALE GENOMIC DNA]</scope>
    <source>
        <strain evidence="2 3">FP101781</strain>
    </source>
</reference>
<dbReference type="GO" id="GO:0003677">
    <property type="term" value="F:DNA binding"/>
    <property type="evidence" value="ECO:0007669"/>
    <property type="project" value="InterPro"/>
</dbReference>
<organism evidence="2 3">
    <name type="scientific">Coprinellus micaceus</name>
    <name type="common">Glistening ink-cap mushroom</name>
    <name type="synonym">Coprinus micaceus</name>
    <dbReference type="NCBI Taxonomy" id="71717"/>
    <lineage>
        <taxon>Eukaryota</taxon>
        <taxon>Fungi</taxon>
        <taxon>Dikarya</taxon>
        <taxon>Basidiomycota</taxon>
        <taxon>Agaricomycotina</taxon>
        <taxon>Agaricomycetes</taxon>
        <taxon>Agaricomycetidae</taxon>
        <taxon>Agaricales</taxon>
        <taxon>Agaricineae</taxon>
        <taxon>Psathyrellaceae</taxon>
        <taxon>Coprinellus</taxon>
    </lineage>
</organism>
<dbReference type="InterPro" id="IPR052925">
    <property type="entry name" value="Phage_Integrase-like_Recomb"/>
</dbReference>
<dbReference type="InterPro" id="IPR011010">
    <property type="entry name" value="DNA_brk_join_enz"/>
</dbReference>
<dbReference type="EMBL" id="QPFP01000066">
    <property type="protein sequence ID" value="TEB24501.1"/>
    <property type="molecule type" value="Genomic_DNA"/>
</dbReference>
<dbReference type="Proteomes" id="UP000298030">
    <property type="component" value="Unassembled WGS sequence"/>
</dbReference>
<dbReference type="Gene3D" id="1.10.443.10">
    <property type="entry name" value="Intergrase catalytic core"/>
    <property type="match status" value="1"/>
</dbReference>
<name>A0A4Y7SS11_COPMI</name>
<evidence type="ECO:0008006" key="4">
    <source>
        <dbReference type="Google" id="ProtNLM"/>
    </source>
</evidence>
<dbReference type="InterPro" id="IPR013762">
    <property type="entry name" value="Integrase-like_cat_sf"/>
</dbReference>
<dbReference type="STRING" id="71717.A0A4Y7SS11"/>
<keyword evidence="1" id="KW-0233">DNA recombination</keyword>
<dbReference type="SUPFAM" id="SSF56349">
    <property type="entry name" value="DNA breaking-rejoining enzymes"/>
    <property type="match status" value="1"/>
</dbReference>
<dbReference type="GO" id="GO:0015074">
    <property type="term" value="P:DNA integration"/>
    <property type="evidence" value="ECO:0007669"/>
    <property type="project" value="InterPro"/>
</dbReference>
<dbReference type="PANTHER" id="PTHR34605">
    <property type="entry name" value="PHAGE_INTEGRASE DOMAIN-CONTAINING PROTEIN"/>
    <property type="match status" value="1"/>
</dbReference>
<sequence>MFLPEIGYEYGYPASTICNYVFGVRAWHILHGVPWEMCPEEIESLLKAANRLAPPSSKRKKRQPFTVDYLTTLRCGLNLESDPLHIAVFTCLTTTFYTAGRLGEFTMKTLKGTNGFNPETHVKPSDVRVEKDEKGLESTVFFLPRTKVDQNGEEVSWSKQDGLTDPKAALQLHMATNKPPVDGPLFAYRVGKTQMKPLTKAKFIEVIHAAADEAGLDHLQGHGIRIGSTLEYLLRGVPFDVMKVKGRWASDAFQTYLRKHAQILAPYMQARSHQHEGFVRIVMPAVRG</sequence>
<dbReference type="PANTHER" id="PTHR34605:SF3">
    <property type="entry name" value="P CELL-TYPE AGGLUTINATION PROTEIN MAP4-LIKE-RELATED"/>
    <property type="match status" value="1"/>
</dbReference>
<proteinExistence type="predicted"/>
<gene>
    <name evidence="2" type="ORF">FA13DRAFT_1714661</name>
</gene>
<accession>A0A4Y7SS11</accession>
<keyword evidence="3" id="KW-1185">Reference proteome</keyword>
<evidence type="ECO:0000313" key="2">
    <source>
        <dbReference type="EMBL" id="TEB24501.1"/>
    </source>
</evidence>
<protein>
    <recommendedName>
        <fullName evidence="4">DNA breaking-rejoining enzyme</fullName>
    </recommendedName>
</protein>
<dbReference type="OrthoDB" id="2678913at2759"/>
<dbReference type="GO" id="GO:0006310">
    <property type="term" value="P:DNA recombination"/>
    <property type="evidence" value="ECO:0007669"/>
    <property type="project" value="UniProtKB-KW"/>
</dbReference>
<comment type="caution">
    <text evidence="2">The sequence shown here is derived from an EMBL/GenBank/DDBJ whole genome shotgun (WGS) entry which is preliminary data.</text>
</comment>
<evidence type="ECO:0000313" key="3">
    <source>
        <dbReference type="Proteomes" id="UP000298030"/>
    </source>
</evidence>
<evidence type="ECO:0000256" key="1">
    <source>
        <dbReference type="ARBA" id="ARBA00023172"/>
    </source>
</evidence>
<dbReference type="AlphaFoldDB" id="A0A4Y7SS11"/>